<comment type="caution">
    <text evidence="1">The sequence shown here is derived from an EMBL/GenBank/DDBJ whole genome shotgun (WGS) entry which is preliminary data.</text>
</comment>
<dbReference type="EMBL" id="LAZR01000341">
    <property type="protein sequence ID" value="KKN73602.1"/>
    <property type="molecule type" value="Genomic_DNA"/>
</dbReference>
<reference evidence="1" key="1">
    <citation type="journal article" date="2015" name="Nature">
        <title>Complex archaea that bridge the gap between prokaryotes and eukaryotes.</title>
        <authorList>
            <person name="Spang A."/>
            <person name="Saw J.H."/>
            <person name="Jorgensen S.L."/>
            <person name="Zaremba-Niedzwiedzka K."/>
            <person name="Martijn J."/>
            <person name="Lind A.E."/>
            <person name="van Eijk R."/>
            <person name="Schleper C."/>
            <person name="Guy L."/>
            <person name="Ettema T.J."/>
        </authorList>
    </citation>
    <scope>NUCLEOTIDE SEQUENCE</scope>
</reference>
<protein>
    <submittedName>
        <fullName evidence="1">Uncharacterized protein</fullName>
    </submittedName>
</protein>
<organism evidence="1">
    <name type="scientific">marine sediment metagenome</name>
    <dbReference type="NCBI Taxonomy" id="412755"/>
    <lineage>
        <taxon>unclassified sequences</taxon>
        <taxon>metagenomes</taxon>
        <taxon>ecological metagenomes</taxon>
    </lineage>
</organism>
<dbReference type="AlphaFoldDB" id="A0A0F9TFI2"/>
<sequence length="100" mass="11523">MIYISGVLLTGGLFVLIVVQGLQSFFERRKFLTLIDRLTDKVMSRDYRDYVWGQDMKKGVPPPTFRDRSDEAEARIEEENKRATELVKKAGGLSKQLEVK</sequence>
<proteinExistence type="predicted"/>
<accession>A0A0F9TFI2</accession>
<gene>
    <name evidence="1" type="ORF">LCGC14_0399180</name>
</gene>
<evidence type="ECO:0000313" key="1">
    <source>
        <dbReference type="EMBL" id="KKN73602.1"/>
    </source>
</evidence>
<name>A0A0F9TFI2_9ZZZZ</name>